<keyword evidence="2" id="KW-0812">Transmembrane</keyword>
<dbReference type="Pfam" id="PF04488">
    <property type="entry name" value="Gly_transf_sug"/>
    <property type="match status" value="1"/>
</dbReference>
<dbReference type="RefSeq" id="XP_007804258.1">
    <property type="nucleotide sequence ID" value="XM_007806067.1"/>
</dbReference>
<dbReference type="HOGENOM" id="CLU_022381_3_1_1"/>
<dbReference type="InterPro" id="IPR029044">
    <property type="entry name" value="Nucleotide-diphossugar_trans"/>
</dbReference>
<dbReference type="PANTHER" id="PTHR31834">
    <property type="entry name" value="INITIATION-SPECIFIC ALPHA-1,6-MANNOSYLTRANSFERASE"/>
    <property type="match status" value="1"/>
</dbReference>
<dbReference type="InterPro" id="IPR039367">
    <property type="entry name" value="Och1-like"/>
</dbReference>
<dbReference type="GO" id="GO:0000009">
    <property type="term" value="F:alpha-1,6-mannosyltransferase activity"/>
    <property type="evidence" value="ECO:0007669"/>
    <property type="project" value="InterPro"/>
</dbReference>
<protein>
    <submittedName>
        <fullName evidence="3">Uncharacterized protein</fullName>
    </submittedName>
</protein>
<dbReference type="OMA" id="SWKKGWW"/>
<evidence type="ECO:0000256" key="2">
    <source>
        <dbReference type="SAM" id="Phobius"/>
    </source>
</evidence>
<organism evidence="3 4">
    <name type="scientific">Endocarpon pusillum (strain Z07020 / HMAS-L-300199)</name>
    <name type="common">Lichen-forming fungus</name>
    <dbReference type="NCBI Taxonomy" id="1263415"/>
    <lineage>
        <taxon>Eukaryota</taxon>
        <taxon>Fungi</taxon>
        <taxon>Dikarya</taxon>
        <taxon>Ascomycota</taxon>
        <taxon>Pezizomycotina</taxon>
        <taxon>Eurotiomycetes</taxon>
        <taxon>Chaetothyriomycetidae</taxon>
        <taxon>Verrucariales</taxon>
        <taxon>Verrucariaceae</taxon>
        <taxon>Endocarpon</taxon>
    </lineage>
</organism>
<gene>
    <name evidence="3" type="ORF">EPUS_00411</name>
</gene>
<name>U1GDS7_ENDPU</name>
<dbReference type="Proteomes" id="UP000019373">
    <property type="component" value="Unassembled WGS sequence"/>
</dbReference>
<dbReference type="Gene3D" id="3.90.550.20">
    <property type="match status" value="1"/>
</dbReference>
<dbReference type="eggNOG" id="ENOG502SPPM">
    <property type="taxonomic scope" value="Eukaryota"/>
</dbReference>
<reference evidence="4" key="1">
    <citation type="journal article" date="2014" name="BMC Genomics">
        <title>Genome characteristics reveal the impact of lichenization on lichen-forming fungus Endocarpon pusillum Hedwig (Verrucariales, Ascomycota).</title>
        <authorList>
            <person name="Wang Y.-Y."/>
            <person name="Liu B."/>
            <person name="Zhang X.-Y."/>
            <person name="Zhou Q.-M."/>
            <person name="Zhang T."/>
            <person name="Li H."/>
            <person name="Yu Y.-F."/>
            <person name="Zhang X.-L."/>
            <person name="Hao X.-Y."/>
            <person name="Wang M."/>
            <person name="Wang L."/>
            <person name="Wei J.-C."/>
        </authorList>
    </citation>
    <scope>NUCLEOTIDE SEQUENCE [LARGE SCALE GENOMIC DNA]</scope>
    <source>
        <strain evidence="4">Z07020 / HMAS-L-300199</strain>
    </source>
</reference>
<sequence>MPRIDRRWRNLLILTLLIYLLYNYFPSPPKWENNRSANRPAPAHEQSEKPNFLYHSHFRSDPDVQFEDQLDQALLKIESRALPDGKAFAKNIWQTGPKDADERDHDCKQWKEHNQGWEYTYFTDIEAPDFVESLASIPSLVTVYKNYPLPILRADLLRYLLLWYYGGFYADIDIHPVLPITSCTPMNPLFNERQHRISLVVGIEIDEPYASPTMKKQWHWSRTYGFIQYSLYAPRRFSPFLRKAIVRVIAHSIRHNLASAGIFHGPRYSEEDILEVTGPGMFTDAVLDVLSESLPPNHELITRSMKADENIGELGRISGEGRVTWAPFHHLREPLWIDEYESESPDAQDGARNMGGLLVLPVNVWGNGQRHSGAEMFDSKAACLNHRFGRTWKKGWWEYLFG</sequence>
<dbReference type="InterPro" id="IPR007577">
    <property type="entry name" value="GlycoTrfase_DXD_sugar-bd_CS"/>
</dbReference>
<keyword evidence="4" id="KW-1185">Reference proteome</keyword>
<evidence type="ECO:0000313" key="3">
    <source>
        <dbReference type="EMBL" id="ERF70223.1"/>
    </source>
</evidence>
<evidence type="ECO:0000256" key="1">
    <source>
        <dbReference type="ARBA" id="ARBA00009003"/>
    </source>
</evidence>
<accession>U1GDS7</accession>
<dbReference type="SUPFAM" id="SSF53448">
    <property type="entry name" value="Nucleotide-diphospho-sugar transferases"/>
    <property type="match status" value="1"/>
</dbReference>
<dbReference type="OrthoDB" id="409543at2759"/>
<dbReference type="GO" id="GO:0006487">
    <property type="term" value="P:protein N-linked glycosylation"/>
    <property type="evidence" value="ECO:0007669"/>
    <property type="project" value="TreeGrafter"/>
</dbReference>
<feature type="transmembrane region" description="Helical" evidence="2">
    <location>
        <begin position="7"/>
        <end position="25"/>
    </location>
</feature>
<dbReference type="PANTHER" id="PTHR31834:SF9">
    <property type="entry name" value="INITIATION-SPECIFIC ALPHA-1,6-MANNOSYLTRANSFERASE"/>
    <property type="match status" value="1"/>
</dbReference>
<dbReference type="EMBL" id="KE721353">
    <property type="protein sequence ID" value="ERF70223.1"/>
    <property type="molecule type" value="Genomic_DNA"/>
</dbReference>
<dbReference type="AlphaFoldDB" id="U1GDS7"/>
<keyword evidence="2" id="KW-1133">Transmembrane helix</keyword>
<dbReference type="GO" id="GO:0000136">
    <property type="term" value="C:mannan polymerase complex"/>
    <property type="evidence" value="ECO:0007669"/>
    <property type="project" value="TreeGrafter"/>
</dbReference>
<evidence type="ECO:0000313" key="4">
    <source>
        <dbReference type="Proteomes" id="UP000019373"/>
    </source>
</evidence>
<dbReference type="GeneID" id="19235473"/>
<comment type="similarity">
    <text evidence="1">Belongs to the glycosyltransferase 32 family.</text>
</comment>
<proteinExistence type="inferred from homology"/>
<keyword evidence="2" id="KW-0472">Membrane</keyword>